<sequence>ERGGERERERERENMKQVAHEAMVQHPVEEVWRVWIKNFQVTMPLMAPQLYVSVDYLDGPPLAPGGVFLIKHNPASFPHFDSIKAKWIVMDHDNCYFKAAILEGGHLGEHSTVANLTYSCKLVPGPTPNTCIKKWIFEFDESTQHDFLDYLKEEMSILGSSTCSHIASKA</sequence>
<dbReference type="Proteomes" id="UP000886520">
    <property type="component" value="Chromosome 23"/>
</dbReference>
<dbReference type="Gene3D" id="3.30.530.20">
    <property type="match status" value="1"/>
</dbReference>
<organism evidence="1 2">
    <name type="scientific">Adiantum capillus-veneris</name>
    <name type="common">Maidenhair fern</name>
    <dbReference type="NCBI Taxonomy" id="13818"/>
    <lineage>
        <taxon>Eukaryota</taxon>
        <taxon>Viridiplantae</taxon>
        <taxon>Streptophyta</taxon>
        <taxon>Embryophyta</taxon>
        <taxon>Tracheophyta</taxon>
        <taxon>Polypodiopsida</taxon>
        <taxon>Polypodiidae</taxon>
        <taxon>Polypodiales</taxon>
        <taxon>Pteridineae</taxon>
        <taxon>Pteridaceae</taxon>
        <taxon>Vittarioideae</taxon>
        <taxon>Adiantum</taxon>
    </lineage>
</organism>
<gene>
    <name evidence="1" type="ORF">GOP47_0024241</name>
</gene>
<name>A0A9D4Z6P6_ADICA</name>
<dbReference type="EMBL" id="JABFUD020000023">
    <property type="protein sequence ID" value="KAI5061736.1"/>
    <property type="molecule type" value="Genomic_DNA"/>
</dbReference>
<evidence type="ECO:0000313" key="2">
    <source>
        <dbReference type="Proteomes" id="UP000886520"/>
    </source>
</evidence>
<reference evidence="1" key="1">
    <citation type="submission" date="2021-01" db="EMBL/GenBank/DDBJ databases">
        <title>Adiantum capillus-veneris genome.</title>
        <authorList>
            <person name="Fang Y."/>
            <person name="Liao Q."/>
        </authorList>
    </citation>
    <scope>NUCLEOTIDE SEQUENCE</scope>
    <source>
        <strain evidence="1">H3</strain>
        <tissue evidence="1">Leaf</tissue>
    </source>
</reference>
<protein>
    <submittedName>
        <fullName evidence="1">Uncharacterized protein</fullName>
    </submittedName>
</protein>
<comment type="caution">
    <text evidence="1">The sequence shown here is derived from an EMBL/GenBank/DDBJ whole genome shotgun (WGS) entry which is preliminary data.</text>
</comment>
<feature type="non-terminal residue" evidence="1">
    <location>
        <position position="1"/>
    </location>
</feature>
<dbReference type="InterPro" id="IPR023393">
    <property type="entry name" value="START-like_dom_sf"/>
</dbReference>
<accession>A0A9D4Z6P6</accession>
<dbReference type="SUPFAM" id="SSF55961">
    <property type="entry name" value="Bet v1-like"/>
    <property type="match status" value="1"/>
</dbReference>
<proteinExistence type="predicted"/>
<evidence type="ECO:0000313" key="1">
    <source>
        <dbReference type="EMBL" id="KAI5061736.1"/>
    </source>
</evidence>
<dbReference type="AlphaFoldDB" id="A0A9D4Z6P6"/>
<keyword evidence="2" id="KW-1185">Reference proteome</keyword>